<dbReference type="SUPFAM" id="SSF53335">
    <property type="entry name" value="S-adenosyl-L-methionine-dependent methyltransferases"/>
    <property type="match status" value="1"/>
</dbReference>
<evidence type="ECO:0000313" key="14">
    <source>
        <dbReference type="EMBL" id="AYV79690.1"/>
    </source>
</evidence>
<keyword evidence="4" id="KW-0489">Methyltransferase</keyword>
<dbReference type="InterPro" id="IPR025804">
    <property type="entry name" value="Pox/kineto_cap_MeTfrase"/>
</dbReference>
<evidence type="ECO:0000256" key="7">
    <source>
        <dbReference type="ARBA" id="ARBA00022768"/>
    </source>
</evidence>
<evidence type="ECO:0000256" key="4">
    <source>
        <dbReference type="ARBA" id="ARBA00022603"/>
    </source>
</evidence>
<keyword evidence="9" id="KW-0648">Protein biosynthesis</keyword>
<dbReference type="InterPro" id="IPR029063">
    <property type="entry name" value="SAM-dependent_MTases_sf"/>
</dbReference>
<keyword evidence="5" id="KW-0507">mRNA processing</keyword>
<evidence type="ECO:0000256" key="11">
    <source>
        <dbReference type="ARBA" id="ARBA00034661"/>
    </source>
</evidence>
<evidence type="ECO:0000256" key="5">
    <source>
        <dbReference type="ARBA" id="ARBA00022664"/>
    </source>
</evidence>
<keyword evidence="10" id="KW-0506">mRNA capping</keyword>
<gene>
    <name evidence="14" type="ORF">Faunusvirus38_4</name>
</gene>
<dbReference type="Pfam" id="PF01358">
    <property type="entry name" value="PARP_regulatory"/>
    <property type="match status" value="1"/>
</dbReference>
<evidence type="ECO:0000256" key="2">
    <source>
        <dbReference type="ARBA" id="ARBA00011923"/>
    </source>
</evidence>
<comment type="subunit">
    <text evidence="12">Interacts with poly(A) polymerase catalytic subunit OPG063. Interacts with OPG109 and OPG123; these interactions might help linking transcription to capping and polyadenylation.</text>
</comment>
<evidence type="ECO:0000256" key="9">
    <source>
        <dbReference type="ARBA" id="ARBA00022917"/>
    </source>
</evidence>
<comment type="function">
    <text evidence="11">Displays methyltransferase, positive regulation of the poly(A) polymerase and transcription elongation activities. Involved in the modification of both mRNA ends and in intermediate and late gene positive transcription elongation. At the mRNAs 5' end, methylates the ribose 2' OH group of the first transcribed nucleotide, thereby producing a 2'-O-methylpurine cap. At the 3' end, functions as a processivity factor which stimulates the activity of the viral poly(A) polymerase OPG063 that creates mRNA's poly(A) tail. In the presence of OPG102, OPG063 does not dissociate from the RNA allowing tail elongation to around 250 adenylates.</text>
</comment>
<keyword evidence="8" id="KW-0946">Virion</keyword>
<comment type="subcellular location">
    <subcellularLocation>
        <location evidence="1">Virion</location>
    </subcellularLocation>
</comment>
<evidence type="ECO:0000256" key="12">
    <source>
        <dbReference type="ARBA" id="ARBA00046511"/>
    </source>
</evidence>
<evidence type="ECO:0000256" key="6">
    <source>
        <dbReference type="ARBA" id="ARBA00022691"/>
    </source>
</evidence>
<dbReference type="EC" id="2.1.1.57" evidence="2"/>
<organism evidence="14">
    <name type="scientific">Faunusvirus sp</name>
    <dbReference type="NCBI Taxonomy" id="2487766"/>
    <lineage>
        <taxon>Viruses</taxon>
        <taxon>Varidnaviria</taxon>
        <taxon>Bamfordvirae</taxon>
        <taxon>Nucleocytoviricota</taxon>
        <taxon>Megaviricetes</taxon>
        <taxon>Imitervirales</taxon>
        <taxon>Mimiviridae</taxon>
    </lineage>
</organism>
<reference evidence="14" key="1">
    <citation type="submission" date="2018-10" db="EMBL/GenBank/DDBJ databases">
        <title>Hidden diversity of soil giant viruses.</title>
        <authorList>
            <person name="Schulz F."/>
            <person name="Alteio L."/>
            <person name="Goudeau D."/>
            <person name="Ryan E.M."/>
            <person name="Malmstrom R.R."/>
            <person name="Blanchard J."/>
            <person name="Woyke T."/>
        </authorList>
    </citation>
    <scope>NUCLEOTIDE SEQUENCE</scope>
    <source>
        <strain evidence="14">FNV1</strain>
    </source>
</reference>
<protein>
    <recommendedName>
        <fullName evidence="3">Cap-specific mRNA (nucleoside-2'-O-)-methyltransferase</fullName>
        <ecNumber evidence="2">2.1.1.57</ecNumber>
    </recommendedName>
</protein>
<dbReference type="InterPro" id="IPR000176">
    <property type="entry name" value="mRNA_MeTrfase-like"/>
</dbReference>
<sequence length="296" mass="35707">MPDIIYRYDQLVERKKYESSDTRSKFYNSYHWGQRKLLINEIYFLTKYNDPTKIILYIGAADGYHIDFLAKMFPKNKFILYDPGTFKIKSSQQIEIHKQFFTDQEARKYVGRGNNILFISDIRNLNVVKNIKNKNEKEADDIIVEDLNKQRKWIEIIRPYRSILKFRTPYRPGTTHYFAGKIYLQQYGPLSSETRLLVKDPTKFTNYNNQEFDEKMYYFNINIRNKSYDIMKLVIDKLDIINNWDTTMELLILKKYLTIVTKNYSELNLIKLFTDITAYLTAYNKNYLRKLRKVHK</sequence>
<dbReference type="CDD" id="cd20760">
    <property type="entry name" value="capping_2-OMTase_Mimiviridae"/>
    <property type="match status" value="1"/>
</dbReference>
<evidence type="ECO:0000256" key="13">
    <source>
        <dbReference type="ARBA" id="ARBA00049042"/>
    </source>
</evidence>
<dbReference type="GO" id="GO:0006370">
    <property type="term" value="P:7-methylguanosine mRNA capping"/>
    <property type="evidence" value="ECO:0007669"/>
    <property type="project" value="UniProtKB-KW"/>
</dbReference>
<dbReference type="Gene3D" id="3.40.50.150">
    <property type="entry name" value="Vaccinia Virus protein VP39"/>
    <property type="match status" value="1"/>
</dbReference>
<dbReference type="GO" id="GO:0004483">
    <property type="term" value="F:methyltransferase cap1 activity"/>
    <property type="evidence" value="ECO:0007669"/>
    <property type="project" value="UniProtKB-EC"/>
</dbReference>
<name>A0A3G4ZXV2_9VIRU</name>
<proteinExistence type="predicted"/>
<dbReference type="EMBL" id="MK072169">
    <property type="protein sequence ID" value="AYV79690.1"/>
    <property type="molecule type" value="Genomic_DNA"/>
</dbReference>
<accession>A0A3G4ZXV2</accession>
<keyword evidence="6" id="KW-0949">S-adenosyl-L-methionine</keyword>
<keyword evidence="7" id="KW-0251">Elongation factor</keyword>
<evidence type="ECO:0000256" key="3">
    <source>
        <dbReference type="ARBA" id="ARBA00015701"/>
    </source>
</evidence>
<dbReference type="PROSITE" id="PS51612">
    <property type="entry name" value="SAM_MT_2O_PK"/>
    <property type="match status" value="1"/>
</dbReference>
<dbReference type="GO" id="GO:0032259">
    <property type="term" value="P:methylation"/>
    <property type="evidence" value="ECO:0007669"/>
    <property type="project" value="UniProtKB-KW"/>
</dbReference>
<dbReference type="GO" id="GO:0044423">
    <property type="term" value="C:virion component"/>
    <property type="evidence" value="ECO:0007669"/>
    <property type="project" value="UniProtKB-KW"/>
</dbReference>
<evidence type="ECO:0000256" key="8">
    <source>
        <dbReference type="ARBA" id="ARBA00022844"/>
    </source>
</evidence>
<keyword evidence="4" id="KW-0808">Transferase</keyword>
<comment type="catalytic activity">
    <reaction evidence="13">
        <text>a 5'-end (N(7)-methyl 5'-triphosphoguanosine)-ribonucleoside in mRNA + S-adenosyl-L-methionine = a 5'-end (N(7)-methyl 5'-triphosphoguanosine)-(2'-O-methyl-ribonucleoside) in mRNA + S-adenosyl-L-homocysteine + H(+)</text>
        <dbReference type="Rhea" id="RHEA:67020"/>
        <dbReference type="Rhea" id="RHEA-COMP:17167"/>
        <dbReference type="Rhea" id="RHEA-COMP:17168"/>
        <dbReference type="ChEBI" id="CHEBI:15378"/>
        <dbReference type="ChEBI" id="CHEBI:57856"/>
        <dbReference type="ChEBI" id="CHEBI:59789"/>
        <dbReference type="ChEBI" id="CHEBI:156461"/>
        <dbReference type="ChEBI" id="CHEBI:167609"/>
        <dbReference type="EC" id="2.1.1.57"/>
    </reaction>
</comment>
<evidence type="ECO:0000256" key="1">
    <source>
        <dbReference type="ARBA" id="ARBA00004328"/>
    </source>
</evidence>
<evidence type="ECO:0000256" key="10">
    <source>
        <dbReference type="ARBA" id="ARBA00023042"/>
    </source>
</evidence>